<evidence type="ECO:0000313" key="8">
    <source>
        <dbReference type="EMBL" id="NMO96624.1"/>
    </source>
</evidence>
<sequence length="121" mass="13808">MDSGSMTIHELDMCISELKQETERVISGLAAMSYEELEVFVEHREQLVKQLGELAAQTPPNTEQQSQVQQILQHDAAIRARMNALCLEAQDWIRQRNQAKAQRSAYEGYGVTDSILMDRKK</sequence>
<keyword evidence="2" id="KW-0963">Cytoplasm</keyword>
<comment type="function">
    <text evidence="5">May act as an export chaperone for the filament capping protein FliD.</text>
</comment>
<gene>
    <name evidence="8" type="ORF">HII30_12660</name>
</gene>
<keyword evidence="4" id="KW-0143">Chaperone</keyword>
<keyword evidence="3" id="KW-1005">Bacterial flagellum biogenesis</keyword>
<protein>
    <recommendedName>
        <fullName evidence="7">Flagellar protein FliT</fullName>
    </recommendedName>
</protein>
<accession>A0A848MAY9</accession>
<evidence type="ECO:0000256" key="3">
    <source>
        <dbReference type="ARBA" id="ARBA00022795"/>
    </source>
</evidence>
<keyword evidence="9" id="KW-1185">Reference proteome</keyword>
<dbReference type="InterPro" id="IPR008622">
    <property type="entry name" value="FliT"/>
</dbReference>
<evidence type="ECO:0000256" key="1">
    <source>
        <dbReference type="ARBA" id="ARBA00004514"/>
    </source>
</evidence>
<evidence type="ECO:0000256" key="2">
    <source>
        <dbReference type="ARBA" id="ARBA00022490"/>
    </source>
</evidence>
<evidence type="ECO:0000313" key="9">
    <source>
        <dbReference type="Proteomes" id="UP000565468"/>
    </source>
</evidence>
<dbReference type="AlphaFoldDB" id="A0A848MAY9"/>
<comment type="similarity">
    <text evidence="6">Belongs to the bacillales FliT family.</text>
</comment>
<dbReference type="Proteomes" id="UP000565468">
    <property type="component" value="Unassembled WGS sequence"/>
</dbReference>
<comment type="subcellular location">
    <subcellularLocation>
        <location evidence="1">Cytoplasm</location>
        <location evidence="1">Cytosol</location>
    </subcellularLocation>
</comment>
<evidence type="ECO:0000256" key="6">
    <source>
        <dbReference type="ARBA" id="ARBA00093785"/>
    </source>
</evidence>
<evidence type="ECO:0000256" key="4">
    <source>
        <dbReference type="ARBA" id="ARBA00023186"/>
    </source>
</evidence>
<comment type="caution">
    <text evidence="8">The sequence shown here is derived from an EMBL/GenBank/DDBJ whole genome shotgun (WGS) entry which is preliminary data.</text>
</comment>
<name>A0A848MAY9_PAELE</name>
<dbReference type="RefSeq" id="WP_169505417.1">
    <property type="nucleotide sequence ID" value="NZ_JABBPN010000011.1"/>
</dbReference>
<dbReference type="Pfam" id="PF05400">
    <property type="entry name" value="FliT"/>
    <property type="match status" value="1"/>
</dbReference>
<evidence type="ECO:0000256" key="5">
    <source>
        <dbReference type="ARBA" id="ARBA00093765"/>
    </source>
</evidence>
<evidence type="ECO:0000256" key="7">
    <source>
        <dbReference type="ARBA" id="ARBA00093797"/>
    </source>
</evidence>
<reference evidence="8 9" key="1">
    <citation type="submission" date="2020-04" db="EMBL/GenBank/DDBJ databases">
        <title>Paenibacillus algicola sp. nov., a novel marine bacterium producing alginate lyase.</title>
        <authorList>
            <person name="Huang H."/>
        </authorList>
    </citation>
    <scope>NUCLEOTIDE SEQUENCE [LARGE SCALE GENOMIC DNA]</scope>
    <source>
        <strain evidence="8 9">L7-75</strain>
    </source>
</reference>
<proteinExistence type="inferred from homology"/>
<dbReference type="EMBL" id="JABBPN010000011">
    <property type="protein sequence ID" value="NMO96624.1"/>
    <property type="molecule type" value="Genomic_DNA"/>
</dbReference>
<organism evidence="8 9">
    <name type="scientific">Paenibacillus lemnae</name>
    <dbReference type="NCBI Taxonomy" id="1330551"/>
    <lineage>
        <taxon>Bacteria</taxon>
        <taxon>Bacillati</taxon>
        <taxon>Bacillota</taxon>
        <taxon>Bacilli</taxon>
        <taxon>Bacillales</taxon>
        <taxon>Paenibacillaceae</taxon>
        <taxon>Paenibacillus</taxon>
    </lineage>
</organism>